<evidence type="ECO:0000256" key="3">
    <source>
        <dbReference type="ARBA" id="ARBA00022559"/>
    </source>
</evidence>
<dbReference type="AlphaFoldDB" id="A0A4D7C818"/>
<keyword evidence="15" id="KW-1185">Reference proteome</keyword>
<evidence type="ECO:0000256" key="4">
    <source>
        <dbReference type="ARBA" id="ARBA00022862"/>
    </source>
</evidence>
<dbReference type="GO" id="GO:0008379">
    <property type="term" value="F:thioredoxin peroxidase activity"/>
    <property type="evidence" value="ECO:0007669"/>
    <property type="project" value="TreeGrafter"/>
</dbReference>
<accession>A0A4D7C818</accession>
<evidence type="ECO:0000256" key="10">
    <source>
        <dbReference type="ARBA" id="ARBA00042639"/>
    </source>
</evidence>
<feature type="domain" description="Thioredoxin" evidence="13">
    <location>
        <begin position="23"/>
        <end position="172"/>
    </location>
</feature>
<dbReference type="InterPro" id="IPR000866">
    <property type="entry name" value="AhpC/TSA"/>
</dbReference>
<comment type="catalytic activity">
    <reaction evidence="11">
        <text>a hydroperoxide + [thioredoxin]-dithiol = an alcohol + [thioredoxin]-disulfide + H2O</text>
        <dbReference type="Rhea" id="RHEA:62620"/>
        <dbReference type="Rhea" id="RHEA-COMP:10698"/>
        <dbReference type="Rhea" id="RHEA-COMP:10700"/>
        <dbReference type="ChEBI" id="CHEBI:15377"/>
        <dbReference type="ChEBI" id="CHEBI:29950"/>
        <dbReference type="ChEBI" id="CHEBI:30879"/>
        <dbReference type="ChEBI" id="CHEBI:35924"/>
        <dbReference type="ChEBI" id="CHEBI:50058"/>
        <dbReference type="EC" id="1.11.1.24"/>
    </reaction>
</comment>
<keyword evidence="4" id="KW-0049">Antioxidant</keyword>
<dbReference type="PROSITE" id="PS51352">
    <property type="entry name" value="THIOREDOXIN_2"/>
    <property type="match status" value="1"/>
</dbReference>
<dbReference type="GO" id="GO:0045454">
    <property type="term" value="P:cell redox homeostasis"/>
    <property type="evidence" value="ECO:0007669"/>
    <property type="project" value="TreeGrafter"/>
</dbReference>
<dbReference type="RefSeq" id="WP_222872336.1">
    <property type="nucleotide sequence ID" value="NZ_CP039704.1"/>
</dbReference>
<evidence type="ECO:0000313" key="14">
    <source>
        <dbReference type="EMBL" id="QCI79538.1"/>
    </source>
</evidence>
<dbReference type="PANTHER" id="PTHR42801:SF4">
    <property type="entry name" value="AHPC_TSA FAMILY PROTEIN"/>
    <property type="match status" value="1"/>
</dbReference>
<gene>
    <name evidence="14" type="ORF">E6W36_08260</name>
</gene>
<comment type="similarity">
    <text evidence="9">Belongs to the peroxiredoxin family. BCP/PrxQ subfamily.</text>
</comment>
<evidence type="ECO:0000256" key="12">
    <source>
        <dbReference type="SAM" id="SignalP"/>
    </source>
</evidence>
<dbReference type="SUPFAM" id="SSF52833">
    <property type="entry name" value="Thioredoxin-like"/>
    <property type="match status" value="1"/>
</dbReference>
<reference evidence="15" key="1">
    <citation type="submission" date="2019-04" db="EMBL/GenBank/DDBJ databases">
        <title>Complete genome sequence of Sphingomonas sp. W1-2-3.</title>
        <authorList>
            <person name="Im W.T."/>
        </authorList>
    </citation>
    <scope>NUCLEOTIDE SEQUENCE [LARGE SCALE GENOMIC DNA]</scope>
    <source>
        <strain evidence="15">W1-2-3</strain>
    </source>
</reference>
<evidence type="ECO:0000256" key="6">
    <source>
        <dbReference type="ARBA" id="ARBA00023157"/>
    </source>
</evidence>
<dbReference type="Pfam" id="PF00578">
    <property type="entry name" value="AhpC-TSA"/>
    <property type="match status" value="1"/>
</dbReference>
<feature type="signal peptide" evidence="12">
    <location>
        <begin position="1"/>
        <end position="21"/>
    </location>
</feature>
<dbReference type="InterPro" id="IPR036249">
    <property type="entry name" value="Thioredoxin-like_sf"/>
</dbReference>
<sequence length="178" mass="18626">MIRRLFTAALAMSMLASPALAALKPGKSAPTFTTQASLAGKPFSFSLSDTLKKGPVVLYFYPAAFTPGCTLEARTFADMIGDFTAAGATVVGISGDDIATLNKFSVKECQSKFAVAAASKQTIADYDAKLALLPGKASRVSYVIAPDGKIIYTHSTGTPVSHVEGALKAVRDWKAAQK</sequence>
<evidence type="ECO:0000256" key="9">
    <source>
        <dbReference type="ARBA" id="ARBA00038489"/>
    </source>
</evidence>
<dbReference type="PANTHER" id="PTHR42801">
    <property type="entry name" value="THIOREDOXIN-DEPENDENT PEROXIDE REDUCTASE"/>
    <property type="match status" value="1"/>
</dbReference>
<evidence type="ECO:0000256" key="5">
    <source>
        <dbReference type="ARBA" id="ARBA00023002"/>
    </source>
</evidence>
<keyword evidence="6" id="KW-1015">Disulfide bond</keyword>
<evidence type="ECO:0000313" key="15">
    <source>
        <dbReference type="Proteomes" id="UP000298714"/>
    </source>
</evidence>
<evidence type="ECO:0000256" key="1">
    <source>
        <dbReference type="ARBA" id="ARBA00003330"/>
    </source>
</evidence>
<protein>
    <recommendedName>
        <fullName evidence="2">thioredoxin-dependent peroxiredoxin</fullName>
        <ecNumber evidence="2">1.11.1.24</ecNumber>
    </recommendedName>
    <alternativeName>
        <fullName evidence="8">Thioredoxin peroxidase</fullName>
    </alternativeName>
    <alternativeName>
        <fullName evidence="10">Thioredoxin-dependent peroxiredoxin Bcp</fullName>
    </alternativeName>
</protein>
<keyword evidence="3" id="KW-0575">Peroxidase</keyword>
<evidence type="ECO:0000256" key="7">
    <source>
        <dbReference type="ARBA" id="ARBA00023284"/>
    </source>
</evidence>
<comment type="function">
    <text evidence="1">Thiol-specific peroxidase that catalyzes the reduction of hydrogen peroxide and organic hydroperoxides to water and alcohols, respectively. Plays a role in cell protection against oxidative stress by detoxifying peroxides and as sensor of hydrogen peroxide-mediated signaling events.</text>
</comment>
<dbReference type="InterPro" id="IPR013766">
    <property type="entry name" value="Thioredoxin_domain"/>
</dbReference>
<dbReference type="InterPro" id="IPR050924">
    <property type="entry name" value="Peroxiredoxin_BCP/PrxQ"/>
</dbReference>
<dbReference type="Proteomes" id="UP000298714">
    <property type="component" value="Chromosome"/>
</dbReference>
<dbReference type="Gene3D" id="3.40.30.10">
    <property type="entry name" value="Glutaredoxin"/>
    <property type="match status" value="1"/>
</dbReference>
<name>A0A4D7C818_9SPHN</name>
<evidence type="ECO:0000256" key="2">
    <source>
        <dbReference type="ARBA" id="ARBA00013017"/>
    </source>
</evidence>
<proteinExistence type="inferred from homology"/>
<dbReference type="EMBL" id="CP039704">
    <property type="protein sequence ID" value="QCI79538.1"/>
    <property type="molecule type" value="Genomic_DNA"/>
</dbReference>
<feature type="chain" id="PRO_5020239873" description="thioredoxin-dependent peroxiredoxin" evidence="12">
    <location>
        <begin position="22"/>
        <end position="178"/>
    </location>
</feature>
<keyword evidence="7" id="KW-0676">Redox-active center</keyword>
<dbReference type="GO" id="GO:0005737">
    <property type="term" value="C:cytoplasm"/>
    <property type="evidence" value="ECO:0007669"/>
    <property type="project" value="TreeGrafter"/>
</dbReference>
<evidence type="ECO:0000256" key="11">
    <source>
        <dbReference type="ARBA" id="ARBA00049091"/>
    </source>
</evidence>
<keyword evidence="12" id="KW-0732">Signal</keyword>
<evidence type="ECO:0000259" key="13">
    <source>
        <dbReference type="PROSITE" id="PS51352"/>
    </source>
</evidence>
<dbReference type="EC" id="1.11.1.24" evidence="2"/>
<evidence type="ECO:0000256" key="8">
    <source>
        <dbReference type="ARBA" id="ARBA00032824"/>
    </source>
</evidence>
<dbReference type="CDD" id="cd03017">
    <property type="entry name" value="PRX_BCP"/>
    <property type="match status" value="1"/>
</dbReference>
<organism evidence="14 15">
    <name type="scientific">Hankyongella ginsenosidimutans</name>
    <dbReference type="NCBI Taxonomy" id="1763828"/>
    <lineage>
        <taxon>Bacteria</taxon>
        <taxon>Pseudomonadati</taxon>
        <taxon>Pseudomonadota</taxon>
        <taxon>Alphaproteobacteria</taxon>
        <taxon>Sphingomonadales</taxon>
        <taxon>Sphingomonadaceae</taxon>
        <taxon>Hankyongella</taxon>
    </lineage>
</organism>
<keyword evidence="5" id="KW-0560">Oxidoreductase</keyword>
<dbReference type="GO" id="GO:0034599">
    <property type="term" value="P:cellular response to oxidative stress"/>
    <property type="evidence" value="ECO:0007669"/>
    <property type="project" value="TreeGrafter"/>
</dbReference>
<dbReference type="KEGG" id="hgn:E6W36_08260"/>